<evidence type="ECO:0000313" key="2">
    <source>
        <dbReference type="Proteomes" id="UP000257559"/>
    </source>
</evidence>
<reference evidence="2" key="1">
    <citation type="submission" date="2018-06" db="EMBL/GenBank/DDBJ databases">
        <authorList>
            <consortium name="Pathogen Informatics"/>
        </authorList>
    </citation>
    <scope>NUCLEOTIDE SEQUENCE [LARGE SCALE GENOMIC DNA]</scope>
    <source>
        <strain evidence="2">NCTC10132</strain>
    </source>
</reference>
<dbReference type="Proteomes" id="UP000257559">
    <property type="component" value="Chromosome"/>
</dbReference>
<gene>
    <name evidence="1" type="ORF">NCTC10132_00514</name>
</gene>
<dbReference type="EMBL" id="LS991951">
    <property type="protein sequence ID" value="SYV97155.1"/>
    <property type="molecule type" value="Genomic_DNA"/>
</dbReference>
<name>A0A3B0PR14_9BACT</name>
<organism evidence="1 2">
    <name type="scientific">Mycoplasmopsis edwardii</name>
    <dbReference type="NCBI Taxonomy" id="53558"/>
    <lineage>
        <taxon>Bacteria</taxon>
        <taxon>Bacillati</taxon>
        <taxon>Mycoplasmatota</taxon>
        <taxon>Mycoplasmoidales</taxon>
        <taxon>Metamycoplasmataceae</taxon>
        <taxon>Mycoplasmopsis</taxon>
    </lineage>
</organism>
<dbReference type="AlphaFoldDB" id="A0A3B0PR14"/>
<proteinExistence type="predicted"/>
<keyword evidence="2" id="KW-1185">Reference proteome</keyword>
<sequence>MLRSLSNEFFRDNSQNIVQVVKNIYNHYLLNRENLESVLHLVNEGTNNSLSNLTEITELTELAINIFEDQEIKNYISGQLTNLVSNENKFSQVQNFNEILKVILINLDKEQLKSLIKNLFDKVKTNPTLRRLVAKILTNYIKQNHPSVYDEVQTSSFFNNLLTDIFKLEEILDVKDQVVDKFIEAISLTNTNDDLNQKLKNFVSEVNNIFVTRAKEKMNDIISFVFRSNVFTHNKPYTLRLIKFFAEHVIENTDLLW</sequence>
<accession>A0A3B0PR14</accession>
<evidence type="ECO:0000313" key="1">
    <source>
        <dbReference type="EMBL" id="SYV97155.1"/>
    </source>
</evidence>
<protein>
    <submittedName>
        <fullName evidence="1">Uncharacterized protein</fullName>
    </submittedName>
</protein>
<dbReference type="SUPFAM" id="SSF48371">
    <property type="entry name" value="ARM repeat"/>
    <property type="match status" value="1"/>
</dbReference>
<feature type="non-terminal residue" evidence="1">
    <location>
        <position position="257"/>
    </location>
</feature>
<dbReference type="InterPro" id="IPR016024">
    <property type="entry name" value="ARM-type_fold"/>
</dbReference>
<dbReference type="KEGG" id="medw:NCTC10132_00514"/>